<evidence type="ECO:0000259" key="2">
    <source>
        <dbReference type="Pfam" id="PF12955"/>
    </source>
</evidence>
<organism evidence="3 4">
    <name type="scientific">Hyphopichia burtonii NRRL Y-1933</name>
    <dbReference type="NCBI Taxonomy" id="984485"/>
    <lineage>
        <taxon>Eukaryota</taxon>
        <taxon>Fungi</taxon>
        <taxon>Dikarya</taxon>
        <taxon>Ascomycota</taxon>
        <taxon>Saccharomycotina</taxon>
        <taxon>Pichiomycetes</taxon>
        <taxon>Debaryomycetaceae</taxon>
        <taxon>Hyphopichia</taxon>
    </lineage>
</organism>
<dbReference type="InterPro" id="IPR024382">
    <property type="entry name" value="Vps3844_C"/>
</dbReference>
<dbReference type="PANTHER" id="PTHR36853">
    <property type="entry name" value="EXPRESSED PROTEIN"/>
    <property type="match status" value="1"/>
</dbReference>
<feature type="compositionally biased region" description="Polar residues" evidence="1">
    <location>
        <begin position="9"/>
        <end position="19"/>
    </location>
</feature>
<feature type="region of interest" description="Disordered" evidence="1">
    <location>
        <begin position="1"/>
        <end position="20"/>
    </location>
</feature>
<sequence>MENHGFYHGSSNHGHTNEGSCPVNAFEHPFGHPDHRPRRHRLGFGNRLRRNSNKKEKPFEILVFELDYKNFDQSPKISTETAKYYFSKELNIHQECPIESIDQLNKIYKRKLSRKNGKTKLFISLHGVADAQEFFYGVKPNFLIEGIGMKQMLRFDVYFNRKLVYKIIELNIKSFLKRFRRGFKLITSNEKYQTEANWESSFNIWDKLNKVPNLNLILNFDLGHIRFINEKSFFDLLANLIDINDLEELSQDEILYILSPTFVFLGEKYGHDSLTYKFVKRIIGDYIVYLSHNYDTTVILYPAMNPKDKEDEKIQPFPNDDNANRRSLIEHIPQSSSYVSCFINEEICKFKTSNCNSKGICVETTSGCWQCLCSSVFNEETSITTSWSGFDCSTEEQSLDRNAFSWSSLGYIIRILGGIKFLIDISGESIFY</sequence>
<protein>
    <recommendedName>
        <fullName evidence="2">Vacuolar sorting protein Vps3844 C-terminal domain-containing protein</fullName>
    </recommendedName>
</protein>
<feature type="domain" description="Vacuolar sorting protein Vps3844 C-terminal" evidence="2">
    <location>
        <begin position="341"/>
        <end position="428"/>
    </location>
</feature>
<dbReference type="STRING" id="984485.A0A1E4RMG6"/>
<dbReference type="GeneID" id="30995304"/>
<gene>
    <name evidence="3" type="ORF">HYPBUDRAFT_151930</name>
</gene>
<name>A0A1E4RMG6_9ASCO</name>
<dbReference type="PANTHER" id="PTHR36853:SF1">
    <property type="entry name" value="DUF3844 DOMAIN-CONTAINING PROTEIN"/>
    <property type="match status" value="1"/>
</dbReference>
<dbReference type="OrthoDB" id="5583277at2759"/>
<evidence type="ECO:0000256" key="1">
    <source>
        <dbReference type="SAM" id="MobiDB-lite"/>
    </source>
</evidence>
<reference evidence="4" key="1">
    <citation type="submission" date="2016-05" db="EMBL/GenBank/DDBJ databases">
        <title>Comparative genomics of biotechnologically important yeasts.</title>
        <authorList>
            <consortium name="DOE Joint Genome Institute"/>
            <person name="Riley R."/>
            <person name="Haridas S."/>
            <person name="Wolfe K.H."/>
            <person name="Lopes M.R."/>
            <person name="Hittinger C.T."/>
            <person name="Goker M."/>
            <person name="Salamov A."/>
            <person name="Wisecaver J."/>
            <person name="Long T.M."/>
            <person name="Aerts A.L."/>
            <person name="Barry K."/>
            <person name="Choi C."/>
            <person name="Clum A."/>
            <person name="Coughlan A.Y."/>
            <person name="Deshpande S."/>
            <person name="Douglass A.P."/>
            <person name="Hanson S.J."/>
            <person name="Klenk H.-P."/>
            <person name="Labutti K."/>
            <person name="Lapidus A."/>
            <person name="Lindquist E."/>
            <person name="Lipzen A."/>
            <person name="Meier-Kolthoff J.P."/>
            <person name="Ohm R.A."/>
            <person name="Otillar R.P."/>
            <person name="Pangilinan J."/>
            <person name="Peng Y."/>
            <person name="Rokas A."/>
            <person name="Rosa C.A."/>
            <person name="Scheuner C."/>
            <person name="Sibirny A.A."/>
            <person name="Slot J.C."/>
            <person name="Stielow J.B."/>
            <person name="Sun H."/>
            <person name="Kurtzman C.P."/>
            <person name="Blackwell M."/>
            <person name="Grigoriev I.V."/>
            <person name="Jeffries T.W."/>
        </authorList>
    </citation>
    <scope>NUCLEOTIDE SEQUENCE [LARGE SCALE GENOMIC DNA]</scope>
    <source>
        <strain evidence="4">NRRL Y-1933</strain>
    </source>
</reference>
<dbReference type="AlphaFoldDB" id="A0A1E4RMG6"/>
<evidence type="ECO:0000313" key="3">
    <source>
        <dbReference type="EMBL" id="ODV68478.1"/>
    </source>
</evidence>
<dbReference type="Proteomes" id="UP000095085">
    <property type="component" value="Unassembled WGS sequence"/>
</dbReference>
<dbReference type="EMBL" id="KV454539">
    <property type="protein sequence ID" value="ODV68478.1"/>
    <property type="molecule type" value="Genomic_DNA"/>
</dbReference>
<proteinExistence type="predicted"/>
<dbReference type="RefSeq" id="XP_020077545.1">
    <property type="nucleotide sequence ID" value="XM_020220754.1"/>
</dbReference>
<dbReference type="Pfam" id="PF12955">
    <property type="entry name" value="Vps3844_C"/>
    <property type="match status" value="1"/>
</dbReference>
<keyword evidence="4" id="KW-1185">Reference proteome</keyword>
<dbReference type="InterPro" id="IPR053065">
    <property type="entry name" value="Archenteron_Induction-Rel"/>
</dbReference>
<evidence type="ECO:0000313" key="4">
    <source>
        <dbReference type="Proteomes" id="UP000095085"/>
    </source>
</evidence>
<accession>A0A1E4RMG6</accession>
<dbReference type="GO" id="GO:0005783">
    <property type="term" value="C:endoplasmic reticulum"/>
    <property type="evidence" value="ECO:0007669"/>
    <property type="project" value="TreeGrafter"/>
</dbReference>